<feature type="coiled-coil region" evidence="5">
    <location>
        <begin position="224"/>
        <end position="258"/>
    </location>
</feature>
<dbReference type="InterPro" id="IPR001841">
    <property type="entry name" value="Znf_RING"/>
</dbReference>
<reference evidence="8" key="1">
    <citation type="submission" date="2014-09" db="EMBL/GenBank/DDBJ databases">
        <title>Genome sequence of the luminous mushroom Mycena chlorophos for searching fungal bioluminescence genes.</title>
        <authorList>
            <person name="Tanaka Y."/>
            <person name="Kasuga D."/>
            <person name="Oba Y."/>
            <person name="Hase S."/>
            <person name="Sato K."/>
            <person name="Oba Y."/>
            <person name="Sakakibara Y."/>
        </authorList>
    </citation>
    <scope>NUCLEOTIDE SEQUENCE</scope>
</reference>
<feature type="domain" description="RING-type" evidence="7">
    <location>
        <begin position="20"/>
        <end position="64"/>
    </location>
</feature>
<name>A0ABQ0M442_MYCCL</name>
<keyword evidence="9" id="KW-1185">Reference proteome</keyword>
<dbReference type="EMBL" id="DF849573">
    <property type="protein sequence ID" value="GAT58113.1"/>
    <property type="molecule type" value="Genomic_DNA"/>
</dbReference>
<evidence type="ECO:0000256" key="6">
    <source>
        <dbReference type="SAM" id="MobiDB-lite"/>
    </source>
</evidence>
<keyword evidence="3" id="KW-0862">Zinc</keyword>
<feature type="compositionally biased region" description="Low complexity" evidence="6">
    <location>
        <begin position="121"/>
        <end position="150"/>
    </location>
</feature>
<keyword evidence="5" id="KW-0175">Coiled coil</keyword>
<dbReference type="InterPro" id="IPR017907">
    <property type="entry name" value="Znf_RING_CS"/>
</dbReference>
<dbReference type="Proteomes" id="UP000815677">
    <property type="component" value="Unassembled WGS sequence"/>
</dbReference>
<dbReference type="SUPFAM" id="SSF57850">
    <property type="entry name" value="RING/U-box"/>
    <property type="match status" value="1"/>
</dbReference>
<evidence type="ECO:0000256" key="1">
    <source>
        <dbReference type="ARBA" id="ARBA00022723"/>
    </source>
</evidence>
<accession>A0ABQ0M442</accession>
<dbReference type="SMART" id="SM00184">
    <property type="entry name" value="RING"/>
    <property type="match status" value="1"/>
</dbReference>
<keyword evidence="1" id="KW-0479">Metal-binding</keyword>
<dbReference type="Pfam" id="PF13445">
    <property type="entry name" value="zf-RING_UBOX"/>
    <property type="match status" value="1"/>
</dbReference>
<evidence type="ECO:0000256" key="4">
    <source>
        <dbReference type="PROSITE-ProRule" id="PRU00175"/>
    </source>
</evidence>
<evidence type="ECO:0000259" key="7">
    <source>
        <dbReference type="PROSITE" id="PS50089"/>
    </source>
</evidence>
<evidence type="ECO:0000256" key="3">
    <source>
        <dbReference type="ARBA" id="ARBA00022833"/>
    </source>
</evidence>
<evidence type="ECO:0000313" key="9">
    <source>
        <dbReference type="Proteomes" id="UP000815677"/>
    </source>
</evidence>
<evidence type="ECO:0000256" key="2">
    <source>
        <dbReference type="ARBA" id="ARBA00022771"/>
    </source>
</evidence>
<evidence type="ECO:0000256" key="5">
    <source>
        <dbReference type="SAM" id="Coils"/>
    </source>
</evidence>
<feature type="region of interest" description="Disordered" evidence="6">
    <location>
        <begin position="340"/>
        <end position="367"/>
    </location>
</feature>
<dbReference type="PROSITE" id="PS00518">
    <property type="entry name" value="ZF_RING_1"/>
    <property type="match status" value="1"/>
</dbReference>
<feature type="region of interest" description="Disordered" evidence="6">
    <location>
        <begin position="299"/>
        <end position="322"/>
    </location>
</feature>
<organism evidence="8 9">
    <name type="scientific">Mycena chlorophos</name>
    <name type="common">Agaric fungus</name>
    <name type="synonym">Agaricus chlorophos</name>
    <dbReference type="NCBI Taxonomy" id="658473"/>
    <lineage>
        <taxon>Eukaryota</taxon>
        <taxon>Fungi</taxon>
        <taxon>Dikarya</taxon>
        <taxon>Basidiomycota</taxon>
        <taxon>Agaricomycotina</taxon>
        <taxon>Agaricomycetes</taxon>
        <taxon>Agaricomycetidae</taxon>
        <taxon>Agaricales</taxon>
        <taxon>Marasmiineae</taxon>
        <taxon>Mycenaceae</taxon>
        <taxon>Mycena</taxon>
    </lineage>
</organism>
<proteinExistence type="predicted"/>
<dbReference type="Gene3D" id="3.30.40.10">
    <property type="entry name" value="Zinc/RING finger domain, C3HC4 (zinc finger)"/>
    <property type="match status" value="1"/>
</dbReference>
<feature type="region of interest" description="Disordered" evidence="6">
    <location>
        <begin position="103"/>
        <end position="186"/>
    </location>
</feature>
<protein>
    <recommendedName>
        <fullName evidence="7">RING-type domain-containing protein</fullName>
    </recommendedName>
</protein>
<dbReference type="InterPro" id="IPR013083">
    <property type="entry name" value="Znf_RING/FYVE/PHD"/>
</dbReference>
<dbReference type="PROSITE" id="PS50089">
    <property type="entry name" value="ZF_RING_2"/>
    <property type="match status" value="1"/>
</dbReference>
<sequence length="367" mass="39697">MVYRASSTSLLHTTTTMATCAVCCERFTAPVSLPCGHVFCRDCIRNTVNAVASPALEHYCPSCRVPYAVVTVDATLVPPYLRPHVLPAIRPLLLESKEAKQDSHVVESALPPPTSIDSACSESQSSSSSSESSSFIPVSPAASSPASVSSLHTSPDALALHTMPPPTYTSSPEETSPAPPAPAPSFTSLRRTAAEADALRMSCQTWRQRAEVHAAANAGLLSFARAARNAALRLRTERDDARRRVAVLERQLMEAMEMQAKFQPQLQAPSQHQAEVRAQATQGQRPKRLLPELLVNTEANRDTSPESVPIRTQTRPVKRGPSLPSFVVQQRQAMRTVVAGWDAEPSLLGPPLKRRRLTPSPPPVEVA</sequence>
<dbReference type="InterPro" id="IPR027370">
    <property type="entry name" value="Znf-RING_euk"/>
</dbReference>
<evidence type="ECO:0000313" key="8">
    <source>
        <dbReference type="EMBL" id="GAT58113.1"/>
    </source>
</evidence>
<keyword evidence="2 4" id="KW-0863">Zinc-finger</keyword>
<gene>
    <name evidence="8" type="ORF">MCHLO_14578</name>
</gene>